<evidence type="ECO:0000256" key="4">
    <source>
        <dbReference type="ARBA" id="ARBA00023242"/>
    </source>
</evidence>
<evidence type="ECO:0000313" key="7">
    <source>
        <dbReference type="Proteomes" id="UP001164746"/>
    </source>
</evidence>
<name>A0ABY7D949_MYAAR</name>
<sequence length="68" mass="7396">MCDDFDDSGDESIVNALFWTKTTNSVKNDGYRNGLEAGQEGSLQAGFNFGFSLGATQLFKLAQLRGKI</sequence>
<evidence type="ECO:0000313" key="6">
    <source>
        <dbReference type="EMBL" id="WAQ94171.1"/>
    </source>
</evidence>
<reference evidence="6" key="1">
    <citation type="submission" date="2022-11" db="EMBL/GenBank/DDBJ databases">
        <title>Centuries of genome instability and evolution in soft-shell clam transmissible cancer (bioRxiv).</title>
        <authorList>
            <person name="Hart S.F.M."/>
            <person name="Yonemitsu M.A."/>
            <person name="Giersch R.M."/>
            <person name="Beal B.F."/>
            <person name="Arriagada G."/>
            <person name="Davis B.W."/>
            <person name="Ostrander E.A."/>
            <person name="Goff S.P."/>
            <person name="Metzger M.J."/>
        </authorList>
    </citation>
    <scope>NUCLEOTIDE SEQUENCE</scope>
    <source>
        <strain evidence="6">MELC-2E11</strain>
        <tissue evidence="6">Siphon/mantle</tissue>
    </source>
</reference>
<accession>A0ABY7D949</accession>
<proteinExistence type="predicted"/>
<evidence type="ECO:0000259" key="5">
    <source>
        <dbReference type="Pfam" id="PF09811"/>
    </source>
</evidence>
<protein>
    <submittedName>
        <fullName evidence="6">YAE1-like protein</fullName>
    </submittedName>
</protein>
<keyword evidence="4" id="KW-0539">Nucleus</keyword>
<keyword evidence="3" id="KW-0963">Cytoplasm</keyword>
<feature type="domain" description="Essential protein Yae1 N-terminal" evidence="5">
    <location>
        <begin position="30"/>
        <end position="68"/>
    </location>
</feature>
<dbReference type="InterPro" id="IPR019191">
    <property type="entry name" value="Essential_protein_Yae1_N"/>
</dbReference>
<evidence type="ECO:0000256" key="1">
    <source>
        <dbReference type="ARBA" id="ARBA00004123"/>
    </source>
</evidence>
<organism evidence="6 7">
    <name type="scientific">Mya arenaria</name>
    <name type="common">Soft-shell clam</name>
    <dbReference type="NCBI Taxonomy" id="6604"/>
    <lineage>
        <taxon>Eukaryota</taxon>
        <taxon>Metazoa</taxon>
        <taxon>Spiralia</taxon>
        <taxon>Lophotrochozoa</taxon>
        <taxon>Mollusca</taxon>
        <taxon>Bivalvia</taxon>
        <taxon>Autobranchia</taxon>
        <taxon>Heteroconchia</taxon>
        <taxon>Euheterodonta</taxon>
        <taxon>Imparidentia</taxon>
        <taxon>Neoheterodontei</taxon>
        <taxon>Myida</taxon>
        <taxon>Myoidea</taxon>
        <taxon>Myidae</taxon>
        <taxon>Mya</taxon>
    </lineage>
</organism>
<gene>
    <name evidence="6" type="ORF">MAR_006642</name>
</gene>
<evidence type="ECO:0000256" key="3">
    <source>
        <dbReference type="ARBA" id="ARBA00022490"/>
    </source>
</evidence>
<evidence type="ECO:0000256" key="2">
    <source>
        <dbReference type="ARBA" id="ARBA00004496"/>
    </source>
</evidence>
<dbReference type="Pfam" id="PF09811">
    <property type="entry name" value="Yae1_N"/>
    <property type="match status" value="1"/>
</dbReference>
<dbReference type="PANTHER" id="PTHR18829">
    <property type="entry name" value="PROTEIN YAE1 HOMOLOG"/>
    <property type="match status" value="1"/>
</dbReference>
<comment type="subcellular location">
    <subcellularLocation>
        <location evidence="2">Cytoplasm</location>
    </subcellularLocation>
    <subcellularLocation>
        <location evidence="1">Nucleus</location>
    </subcellularLocation>
</comment>
<dbReference type="Proteomes" id="UP001164746">
    <property type="component" value="Chromosome 1"/>
</dbReference>
<dbReference type="InterPro" id="IPR038881">
    <property type="entry name" value="Yae1-like"/>
</dbReference>
<dbReference type="PANTHER" id="PTHR18829:SF0">
    <property type="entry name" value="PROTEIN YAE1 HOMOLOG"/>
    <property type="match status" value="1"/>
</dbReference>
<feature type="non-terminal residue" evidence="6">
    <location>
        <position position="1"/>
    </location>
</feature>
<keyword evidence="7" id="KW-1185">Reference proteome</keyword>
<dbReference type="EMBL" id="CP111012">
    <property type="protein sequence ID" value="WAQ94171.1"/>
    <property type="molecule type" value="Genomic_DNA"/>
</dbReference>